<dbReference type="PROSITE" id="PS00409">
    <property type="entry name" value="PROKAR_NTER_METHYL"/>
    <property type="match status" value="1"/>
</dbReference>
<dbReference type="Gene3D" id="3.30.700.10">
    <property type="entry name" value="Glycoprotein, Type 4 Pilin"/>
    <property type="match status" value="1"/>
</dbReference>
<gene>
    <name evidence="2" type="ORF">ABW22_05015</name>
</gene>
<name>A0A106BR98_THIDE</name>
<dbReference type="RefSeq" id="WP_059752640.1">
    <property type="nucleotide sequence ID" value="NZ_LDUG01000017.1"/>
</dbReference>
<dbReference type="OrthoDB" id="6038212at2"/>
<dbReference type="Proteomes" id="UP000064243">
    <property type="component" value="Unassembled WGS sequence"/>
</dbReference>
<accession>A0A106BR98</accession>
<dbReference type="InterPro" id="IPR045584">
    <property type="entry name" value="Pilin-like"/>
</dbReference>
<sequence length="258" mass="27075">MKQTRGFTLIELAIVLVIITILIGGLAMPLSAQIQARRVAETRKTMEEAREAIFGYAMTHLAITAGKRRLPCPDGTGDGREDHILGNPANACAFALGWLPWVTLGTASQDAWGNRLLYAVNADFAHGTNGFSMNAPSSTATPPTTTTQLGICNTHSCATPNVASNVAFVVMSHGANGRGALNVNSPAPGNITQAPPDPLSLDEIENLDGDPTYISRTHTKPGDVVNGVTDGGFDDILVWVPEGLLKAQVCPTGSDCSP</sequence>
<evidence type="ECO:0000313" key="3">
    <source>
        <dbReference type="Proteomes" id="UP000064243"/>
    </source>
</evidence>
<dbReference type="PATRIC" id="fig|36861.3.peg.466"/>
<protein>
    <recommendedName>
        <fullName evidence="4">Prepilin-type N-terminal cleavage/methylation domain-containing protein</fullName>
    </recommendedName>
</protein>
<keyword evidence="3" id="KW-1185">Reference proteome</keyword>
<proteinExistence type="predicted"/>
<dbReference type="AlphaFoldDB" id="A0A106BR98"/>
<evidence type="ECO:0000313" key="2">
    <source>
        <dbReference type="EMBL" id="KVW97179.1"/>
    </source>
</evidence>
<dbReference type="Pfam" id="PF07963">
    <property type="entry name" value="N_methyl"/>
    <property type="match status" value="1"/>
</dbReference>
<reference evidence="2 3" key="1">
    <citation type="journal article" date="2015" name="Appl. Environ. Microbiol.">
        <title>Aerobic and Anaerobic Thiosulfate Oxidation by a Cold-Adapted, Subglacial Chemoautotroph.</title>
        <authorList>
            <person name="Harrold Z.R."/>
            <person name="Skidmore M.L."/>
            <person name="Hamilton T.L."/>
            <person name="Desch L."/>
            <person name="Amada K."/>
            <person name="van Gelder W."/>
            <person name="Glover K."/>
            <person name="Roden E.E."/>
            <person name="Boyd E.S."/>
        </authorList>
    </citation>
    <scope>NUCLEOTIDE SEQUENCE [LARGE SCALE GENOMIC DNA]</scope>
    <source>
        <strain evidence="2 3">RG</strain>
    </source>
</reference>
<feature type="transmembrane region" description="Helical" evidence="1">
    <location>
        <begin position="7"/>
        <end position="28"/>
    </location>
</feature>
<keyword evidence="1" id="KW-1133">Transmembrane helix</keyword>
<dbReference type="InterPro" id="IPR012902">
    <property type="entry name" value="N_methyl_site"/>
</dbReference>
<dbReference type="EMBL" id="LDUG01000017">
    <property type="protein sequence ID" value="KVW97179.1"/>
    <property type="molecule type" value="Genomic_DNA"/>
</dbReference>
<comment type="caution">
    <text evidence="2">The sequence shown here is derived from an EMBL/GenBank/DDBJ whole genome shotgun (WGS) entry which is preliminary data.</text>
</comment>
<organism evidence="2 3">
    <name type="scientific">Thiobacillus denitrificans</name>
    <dbReference type="NCBI Taxonomy" id="36861"/>
    <lineage>
        <taxon>Bacteria</taxon>
        <taxon>Pseudomonadati</taxon>
        <taxon>Pseudomonadota</taxon>
        <taxon>Betaproteobacteria</taxon>
        <taxon>Nitrosomonadales</taxon>
        <taxon>Thiobacillaceae</taxon>
        <taxon>Thiobacillus</taxon>
    </lineage>
</organism>
<keyword evidence="1" id="KW-0812">Transmembrane</keyword>
<evidence type="ECO:0000256" key="1">
    <source>
        <dbReference type="SAM" id="Phobius"/>
    </source>
</evidence>
<dbReference type="NCBIfam" id="TIGR02532">
    <property type="entry name" value="IV_pilin_GFxxxE"/>
    <property type="match status" value="1"/>
</dbReference>
<dbReference type="SUPFAM" id="SSF54523">
    <property type="entry name" value="Pili subunits"/>
    <property type="match status" value="1"/>
</dbReference>
<keyword evidence="1" id="KW-0472">Membrane</keyword>
<evidence type="ECO:0008006" key="4">
    <source>
        <dbReference type="Google" id="ProtNLM"/>
    </source>
</evidence>